<keyword evidence="12" id="KW-1185">Reference proteome</keyword>
<dbReference type="GO" id="GO:0043953">
    <property type="term" value="P:protein transport by the Tat complex"/>
    <property type="evidence" value="ECO:0007669"/>
    <property type="project" value="UniProtKB-UniRule"/>
</dbReference>
<dbReference type="EMBL" id="CP036343">
    <property type="protein sequence ID" value="QDT89389.1"/>
    <property type="molecule type" value="Genomic_DNA"/>
</dbReference>
<comment type="subcellular location">
    <subcellularLocation>
        <location evidence="1 9">Cell membrane</location>
        <topology evidence="1 9">Single-pass membrane protein</topology>
    </subcellularLocation>
</comment>
<dbReference type="GO" id="GO:0033281">
    <property type="term" value="C:TAT protein transport complex"/>
    <property type="evidence" value="ECO:0007669"/>
    <property type="project" value="UniProtKB-UniRule"/>
</dbReference>
<evidence type="ECO:0000256" key="2">
    <source>
        <dbReference type="ARBA" id="ARBA00022448"/>
    </source>
</evidence>
<evidence type="ECO:0000313" key="12">
    <source>
        <dbReference type="Proteomes" id="UP000316855"/>
    </source>
</evidence>
<name>A0A517V8S3_9PLAN</name>
<dbReference type="InterPro" id="IPR006312">
    <property type="entry name" value="TatA/E"/>
</dbReference>
<keyword evidence="6 9" id="KW-1133">Transmembrane helix</keyword>
<evidence type="ECO:0000256" key="3">
    <source>
        <dbReference type="ARBA" id="ARBA00022475"/>
    </source>
</evidence>
<dbReference type="AlphaFoldDB" id="A0A517V8S3"/>
<keyword evidence="7 9" id="KW-0811">Translocation</keyword>
<evidence type="ECO:0000256" key="9">
    <source>
        <dbReference type="HAMAP-Rule" id="MF_00236"/>
    </source>
</evidence>
<dbReference type="HAMAP" id="MF_00236">
    <property type="entry name" value="TatA_E"/>
    <property type="match status" value="1"/>
</dbReference>
<dbReference type="KEGG" id="gax:Pan161_10180"/>
<evidence type="ECO:0000256" key="10">
    <source>
        <dbReference type="SAM" id="MobiDB-lite"/>
    </source>
</evidence>
<feature type="region of interest" description="Disordered" evidence="10">
    <location>
        <begin position="40"/>
        <end position="68"/>
    </location>
</feature>
<evidence type="ECO:0000256" key="6">
    <source>
        <dbReference type="ARBA" id="ARBA00022989"/>
    </source>
</evidence>
<keyword evidence="5 9" id="KW-0653">Protein transport</keyword>
<protein>
    <recommendedName>
        <fullName evidence="9">Sec-independent protein translocase protein TatA</fullName>
    </recommendedName>
</protein>
<keyword evidence="3 9" id="KW-1003">Cell membrane</keyword>
<keyword evidence="2 9" id="KW-0813">Transport</keyword>
<comment type="similarity">
    <text evidence="9">Belongs to the TatA/E family.</text>
</comment>
<evidence type="ECO:0000256" key="1">
    <source>
        <dbReference type="ARBA" id="ARBA00004162"/>
    </source>
</evidence>
<evidence type="ECO:0000256" key="4">
    <source>
        <dbReference type="ARBA" id="ARBA00022692"/>
    </source>
</evidence>
<keyword evidence="8 9" id="KW-0472">Membrane</keyword>
<dbReference type="RefSeq" id="WP_145224566.1">
    <property type="nucleotide sequence ID" value="NZ_CP036343.1"/>
</dbReference>
<proteinExistence type="inferred from homology"/>
<feature type="transmembrane region" description="Helical" evidence="9">
    <location>
        <begin position="6"/>
        <end position="22"/>
    </location>
</feature>
<evidence type="ECO:0000256" key="7">
    <source>
        <dbReference type="ARBA" id="ARBA00023010"/>
    </source>
</evidence>
<comment type="function">
    <text evidence="9">Part of the twin-arginine translocation (Tat) system that transports large folded proteins containing a characteristic twin-arginine motif in their signal peptide across membranes. TatA could form the protein-conducting channel of the Tat system.</text>
</comment>
<dbReference type="Gene3D" id="1.20.5.3310">
    <property type="match status" value="1"/>
</dbReference>
<evidence type="ECO:0000256" key="8">
    <source>
        <dbReference type="ARBA" id="ARBA00023136"/>
    </source>
</evidence>
<accession>A0A517V8S3</accession>
<comment type="subunit">
    <text evidence="9">Forms a complex with TatC.</text>
</comment>
<dbReference type="OrthoDB" id="290425at2"/>
<dbReference type="InterPro" id="IPR003369">
    <property type="entry name" value="TatA/B/E"/>
</dbReference>
<sequence>MFGFPGWLEITIILGIILLLFGKRLPGVMNSLGRSIVEFKKGSQEGADDEEDSSRIPSQDSKQDKPPG</sequence>
<evidence type="ECO:0000313" key="11">
    <source>
        <dbReference type="EMBL" id="QDT89389.1"/>
    </source>
</evidence>
<gene>
    <name evidence="9" type="primary">tatA</name>
    <name evidence="11" type="ORF">Pan161_10180</name>
</gene>
<dbReference type="GO" id="GO:0008320">
    <property type="term" value="F:protein transmembrane transporter activity"/>
    <property type="evidence" value="ECO:0007669"/>
    <property type="project" value="UniProtKB-UniRule"/>
</dbReference>
<reference evidence="11 12" key="1">
    <citation type="submission" date="2019-02" db="EMBL/GenBank/DDBJ databases">
        <title>Deep-cultivation of Planctomycetes and their phenomic and genomic characterization uncovers novel biology.</title>
        <authorList>
            <person name="Wiegand S."/>
            <person name="Jogler M."/>
            <person name="Boedeker C."/>
            <person name="Pinto D."/>
            <person name="Vollmers J."/>
            <person name="Rivas-Marin E."/>
            <person name="Kohn T."/>
            <person name="Peeters S.H."/>
            <person name="Heuer A."/>
            <person name="Rast P."/>
            <person name="Oberbeckmann S."/>
            <person name="Bunk B."/>
            <person name="Jeske O."/>
            <person name="Meyerdierks A."/>
            <person name="Storesund J.E."/>
            <person name="Kallscheuer N."/>
            <person name="Luecker S."/>
            <person name="Lage O.M."/>
            <person name="Pohl T."/>
            <person name="Merkel B.J."/>
            <person name="Hornburger P."/>
            <person name="Mueller R.-W."/>
            <person name="Bruemmer F."/>
            <person name="Labrenz M."/>
            <person name="Spormann A.M."/>
            <person name="Op den Camp H."/>
            <person name="Overmann J."/>
            <person name="Amann R."/>
            <person name="Jetten M.S.M."/>
            <person name="Mascher T."/>
            <person name="Medema M.H."/>
            <person name="Devos D.P."/>
            <person name="Kaster A.-K."/>
            <person name="Ovreas L."/>
            <person name="Rohde M."/>
            <person name="Galperin M.Y."/>
            <person name="Jogler C."/>
        </authorList>
    </citation>
    <scope>NUCLEOTIDE SEQUENCE [LARGE SCALE GENOMIC DNA]</scope>
    <source>
        <strain evidence="11 12">Pan161</strain>
    </source>
</reference>
<dbReference type="PANTHER" id="PTHR42982">
    <property type="entry name" value="SEC-INDEPENDENT PROTEIN TRANSLOCASE PROTEIN TATA"/>
    <property type="match status" value="1"/>
</dbReference>
<evidence type="ECO:0000256" key="5">
    <source>
        <dbReference type="ARBA" id="ARBA00022927"/>
    </source>
</evidence>
<keyword evidence="4 9" id="KW-0812">Transmembrane</keyword>
<organism evidence="11 12">
    <name type="scientific">Gimesia algae</name>
    <dbReference type="NCBI Taxonomy" id="2527971"/>
    <lineage>
        <taxon>Bacteria</taxon>
        <taxon>Pseudomonadati</taxon>
        <taxon>Planctomycetota</taxon>
        <taxon>Planctomycetia</taxon>
        <taxon>Planctomycetales</taxon>
        <taxon>Planctomycetaceae</taxon>
        <taxon>Gimesia</taxon>
    </lineage>
</organism>
<dbReference type="Proteomes" id="UP000316855">
    <property type="component" value="Chromosome"/>
</dbReference>
<dbReference type="PANTHER" id="PTHR42982:SF1">
    <property type="entry name" value="SEC-INDEPENDENT PROTEIN TRANSLOCASE PROTEIN TATA"/>
    <property type="match status" value="1"/>
</dbReference>
<dbReference type="Pfam" id="PF02416">
    <property type="entry name" value="TatA_B_E"/>
    <property type="match status" value="1"/>
</dbReference>